<dbReference type="Proteomes" id="UP000829194">
    <property type="component" value="Chromosome"/>
</dbReference>
<reference evidence="2 3" key="1">
    <citation type="submission" date="2022-03" db="EMBL/GenBank/DDBJ databases">
        <title>Complete genome sequence of Lysobacter capsici VKM B-2533 and Lysobacter gummosus 10.1.1, promising sources of lytic agents.</title>
        <authorList>
            <person name="Tarlachkov S.V."/>
            <person name="Kudryakova I.V."/>
            <person name="Afoshin A.S."/>
            <person name="Leontyevskaya E.A."/>
            <person name="Leontyevskaya N.V."/>
        </authorList>
    </citation>
    <scope>NUCLEOTIDE SEQUENCE [LARGE SCALE GENOMIC DNA]</scope>
    <source>
        <strain evidence="2 3">10.1.1</strain>
    </source>
</reference>
<gene>
    <name evidence="2" type="ORF">MOV92_03520</name>
</gene>
<keyword evidence="3" id="KW-1185">Reference proteome</keyword>
<evidence type="ECO:0000313" key="2">
    <source>
        <dbReference type="EMBL" id="UNP30361.1"/>
    </source>
</evidence>
<accession>A0ABY3XFE8</accession>
<feature type="region of interest" description="Disordered" evidence="1">
    <location>
        <begin position="1"/>
        <end position="60"/>
    </location>
</feature>
<evidence type="ECO:0000256" key="1">
    <source>
        <dbReference type="SAM" id="MobiDB-lite"/>
    </source>
</evidence>
<proteinExistence type="predicted"/>
<feature type="compositionally biased region" description="Polar residues" evidence="1">
    <location>
        <begin position="1"/>
        <end position="11"/>
    </location>
</feature>
<evidence type="ECO:0000313" key="3">
    <source>
        <dbReference type="Proteomes" id="UP000829194"/>
    </source>
</evidence>
<evidence type="ECO:0008006" key="4">
    <source>
        <dbReference type="Google" id="ProtNLM"/>
    </source>
</evidence>
<organism evidence="2 3">
    <name type="scientific">Lysobacter gummosus</name>
    <dbReference type="NCBI Taxonomy" id="262324"/>
    <lineage>
        <taxon>Bacteria</taxon>
        <taxon>Pseudomonadati</taxon>
        <taxon>Pseudomonadota</taxon>
        <taxon>Gammaproteobacteria</taxon>
        <taxon>Lysobacterales</taxon>
        <taxon>Lysobacteraceae</taxon>
        <taxon>Lysobacter</taxon>
    </lineage>
</organism>
<dbReference type="Pfam" id="PF20567">
    <property type="entry name" value="DUF6776"/>
    <property type="match status" value="1"/>
</dbReference>
<dbReference type="EMBL" id="CP093547">
    <property type="protein sequence ID" value="UNP30361.1"/>
    <property type="molecule type" value="Genomic_DNA"/>
</dbReference>
<dbReference type="RefSeq" id="WP_148648728.1">
    <property type="nucleotide sequence ID" value="NZ_CP011131.1"/>
</dbReference>
<protein>
    <recommendedName>
        <fullName evidence="4">Transmembrane protein</fullName>
    </recommendedName>
</protein>
<name>A0ABY3XFE8_9GAMM</name>
<sequence>MSDETSQSAPSPGTPADRPATQRPASAAPDPATGHDHAPAGATAPPSSGPPPSGAGDAGHHRWRIPAAVLLAAALGFGAWGLWRSLSETQDAPPPPGPEASSLTPRQMQADLEQLRQRVATLGRSDAISRQANRDLQSALAERDEEIAGLRADVAFYERLVGATGQRRGLTVHSLKMQPQDGAPSAWHFTTTLTQNLNRGAVSAGRLTLALEGTRAGKLEKLAWADLRQQPDAPGAGYSFKYFEQVEGDVFVPAGLTPVRVTVRLTPQSGAAVEQSFSWAEATRDTLATTPAAANPGG</sequence>
<dbReference type="InterPro" id="IPR046703">
    <property type="entry name" value="DUF6776"/>
</dbReference>